<organism evidence="2 3">
    <name type="scientific">Lynx pardinus</name>
    <name type="common">Iberian lynx</name>
    <name type="synonym">Felis pardina</name>
    <dbReference type="NCBI Taxonomy" id="191816"/>
    <lineage>
        <taxon>Eukaryota</taxon>
        <taxon>Metazoa</taxon>
        <taxon>Chordata</taxon>
        <taxon>Craniata</taxon>
        <taxon>Vertebrata</taxon>
        <taxon>Euteleostomi</taxon>
        <taxon>Mammalia</taxon>
        <taxon>Eutheria</taxon>
        <taxon>Laurasiatheria</taxon>
        <taxon>Carnivora</taxon>
        <taxon>Feliformia</taxon>
        <taxon>Felidae</taxon>
        <taxon>Felinae</taxon>
        <taxon>Lynx</taxon>
    </lineage>
</organism>
<protein>
    <submittedName>
        <fullName evidence="2">Uncharacterized protein</fullName>
    </submittedName>
</protein>
<evidence type="ECO:0000256" key="1">
    <source>
        <dbReference type="SAM" id="MobiDB-lite"/>
    </source>
</evidence>
<dbReference type="EMBL" id="CAAGRJ010014031">
    <property type="protein sequence ID" value="VFV30400.1"/>
    <property type="molecule type" value="Genomic_DNA"/>
</dbReference>
<feature type="compositionally biased region" description="Low complexity" evidence="1">
    <location>
        <begin position="44"/>
        <end position="57"/>
    </location>
</feature>
<name>A0A485NAS6_LYNPA</name>
<reference evidence="2 3" key="1">
    <citation type="submission" date="2019-01" db="EMBL/GenBank/DDBJ databases">
        <authorList>
            <person name="Alioto T."/>
            <person name="Alioto T."/>
        </authorList>
    </citation>
    <scope>NUCLEOTIDE SEQUENCE [LARGE SCALE GENOMIC DNA]</scope>
</reference>
<sequence length="57" mass="6093">MDALERSLGTTVTSACTAQPDGGLGPEEEEGRRLRPRAPRRAWARQAAGARRYAAPG</sequence>
<feature type="compositionally biased region" description="Basic residues" evidence="1">
    <location>
        <begin position="34"/>
        <end position="43"/>
    </location>
</feature>
<proteinExistence type="predicted"/>
<evidence type="ECO:0000313" key="2">
    <source>
        <dbReference type="EMBL" id="VFV30400.1"/>
    </source>
</evidence>
<feature type="compositionally biased region" description="Polar residues" evidence="1">
    <location>
        <begin position="8"/>
        <end position="17"/>
    </location>
</feature>
<dbReference type="AlphaFoldDB" id="A0A485NAS6"/>
<evidence type="ECO:0000313" key="3">
    <source>
        <dbReference type="Proteomes" id="UP000386466"/>
    </source>
</evidence>
<gene>
    <name evidence="2" type="ORF">LYPA_23C001452</name>
</gene>
<accession>A0A485NAS6</accession>
<keyword evidence="3" id="KW-1185">Reference proteome</keyword>
<dbReference type="Proteomes" id="UP000386466">
    <property type="component" value="Unassembled WGS sequence"/>
</dbReference>
<feature type="region of interest" description="Disordered" evidence="1">
    <location>
        <begin position="1"/>
        <end position="57"/>
    </location>
</feature>